<keyword evidence="3 7" id="KW-0694">RNA-binding</keyword>
<evidence type="ECO:0000256" key="2">
    <source>
        <dbReference type="ARBA" id="ARBA00022730"/>
    </source>
</evidence>
<dbReference type="InterPro" id="IPR005709">
    <property type="entry name" value="Ribosomal_uS4_bac-type"/>
</dbReference>
<dbReference type="Gene3D" id="1.10.1050.10">
    <property type="entry name" value="Ribosomal Protein S4 Delta 41, Chain A, domain 1"/>
    <property type="match status" value="1"/>
</dbReference>
<evidence type="ECO:0000256" key="1">
    <source>
        <dbReference type="ARBA" id="ARBA00007465"/>
    </source>
</evidence>
<dbReference type="GO" id="GO:0015935">
    <property type="term" value="C:small ribosomal subunit"/>
    <property type="evidence" value="ECO:0007669"/>
    <property type="project" value="InterPro"/>
</dbReference>
<evidence type="ECO:0000259" key="10">
    <source>
        <dbReference type="SMART" id="SM00363"/>
    </source>
</evidence>
<evidence type="ECO:0000256" key="5">
    <source>
        <dbReference type="ARBA" id="ARBA00023274"/>
    </source>
</evidence>
<dbReference type="SMART" id="SM01390">
    <property type="entry name" value="Ribosomal_S4"/>
    <property type="match status" value="1"/>
</dbReference>
<dbReference type="CDD" id="cd00165">
    <property type="entry name" value="S4"/>
    <property type="match status" value="1"/>
</dbReference>
<dbReference type="FunFam" id="3.10.290.10:FF:000001">
    <property type="entry name" value="30S ribosomal protein S4"/>
    <property type="match status" value="1"/>
</dbReference>
<gene>
    <name evidence="7" type="primary">rpsD</name>
    <name evidence="12" type="ORF">CLV62_103193</name>
</gene>
<evidence type="ECO:0000256" key="6">
    <source>
        <dbReference type="ARBA" id="ARBA00035254"/>
    </source>
</evidence>
<keyword evidence="13" id="KW-1185">Reference proteome</keyword>
<dbReference type="InterPro" id="IPR022801">
    <property type="entry name" value="Ribosomal_uS4"/>
</dbReference>
<dbReference type="Pfam" id="PF01479">
    <property type="entry name" value="S4"/>
    <property type="match status" value="1"/>
</dbReference>
<evidence type="ECO:0000256" key="3">
    <source>
        <dbReference type="ARBA" id="ARBA00022884"/>
    </source>
</evidence>
<evidence type="ECO:0000313" key="12">
    <source>
        <dbReference type="EMBL" id="PXV67520.1"/>
    </source>
</evidence>
<dbReference type="NCBIfam" id="TIGR01017">
    <property type="entry name" value="rpsD_bact"/>
    <property type="match status" value="1"/>
</dbReference>
<organism evidence="12 13">
    <name type="scientific">Dysgonomonas alginatilytica</name>
    <dbReference type="NCBI Taxonomy" id="1605892"/>
    <lineage>
        <taxon>Bacteria</taxon>
        <taxon>Pseudomonadati</taxon>
        <taxon>Bacteroidota</taxon>
        <taxon>Bacteroidia</taxon>
        <taxon>Bacteroidales</taxon>
        <taxon>Dysgonomonadaceae</taxon>
        <taxon>Dysgonomonas</taxon>
    </lineage>
</organism>
<evidence type="ECO:0000256" key="8">
    <source>
        <dbReference type="RuleBase" id="RU003699"/>
    </source>
</evidence>
<keyword evidence="2 7" id="KW-0699">rRNA-binding</keyword>
<feature type="region of interest" description="Disordered" evidence="9">
    <location>
        <begin position="1"/>
        <end position="47"/>
    </location>
</feature>
<evidence type="ECO:0000313" key="13">
    <source>
        <dbReference type="Proteomes" id="UP000247973"/>
    </source>
</evidence>
<evidence type="ECO:0000256" key="7">
    <source>
        <dbReference type="HAMAP-Rule" id="MF_01306"/>
    </source>
</evidence>
<dbReference type="InterPro" id="IPR036986">
    <property type="entry name" value="S4_RNA-bd_sf"/>
</dbReference>
<dbReference type="InterPro" id="IPR001912">
    <property type="entry name" value="Ribosomal_uS4_N"/>
</dbReference>
<dbReference type="SUPFAM" id="SSF55174">
    <property type="entry name" value="Alpha-L RNA-binding motif"/>
    <property type="match status" value="1"/>
</dbReference>
<dbReference type="GO" id="GO:0003735">
    <property type="term" value="F:structural constituent of ribosome"/>
    <property type="evidence" value="ECO:0007669"/>
    <property type="project" value="InterPro"/>
</dbReference>
<dbReference type="PROSITE" id="PS50889">
    <property type="entry name" value="S4"/>
    <property type="match status" value="1"/>
</dbReference>
<comment type="subunit">
    <text evidence="7">Part of the 30S ribosomal subunit. Contacts protein S5. The interaction surface between S4 and S5 is involved in control of translational fidelity.</text>
</comment>
<dbReference type="OrthoDB" id="9803672at2"/>
<dbReference type="Gene3D" id="3.10.290.10">
    <property type="entry name" value="RNA-binding S4 domain"/>
    <property type="match status" value="1"/>
</dbReference>
<comment type="similarity">
    <text evidence="1 7 8">Belongs to the universal ribosomal protein uS4 family.</text>
</comment>
<dbReference type="RefSeq" id="WP_050709709.1">
    <property type="nucleotide sequence ID" value="NZ_QICL01000003.1"/>
</dbReference>
<dbReference type="InterPro" id="IPR018079">
    <property type="entry name" value="Ribosomal_uS4_CS"/>
</dbReference>
<evidence type="ECO:0000256" key="4">
    <source>
        <dbReference type="ARBA" id="ARBA00022980"/>
    </source>
</evidence>
<feature type="domain" description="RNA-binding S4" evidence="10">
    <location>
        <begin position="92"/>
        <end position="156"/>
    </location>
</feature>
<proteinExistence type="inferred from homology"/>
<dbReference type="AlphaFoldDB" id="A0A2V3PUF1"/>
<dbReference type="GO" id="GO:0019843">
    <property type="term" value="F:rRNA binding"/>
    <property type="evidence" value="ECO:0007669"/>
    <property type="project" value="UniProtKB-UniRule"/>
</dbReference>
<protein>
    <recommendedName>
        <fullName evidence="6 7">Small ribosomal subunit protein uS4</fullName>
    </recommendedName>
</protein>
<accession>A0A2V3PUF1</accession>
<dbReference type="HAMAP" id="MF_01306_B">
    <property type="entry name" value="Ribosomal_uS4_B"/>
    <property type="match status" value="1"/>
</dbReference>
<dbReference type="GO" id="GO:0006412">
    <property type="term" value="P:translation"/>
    <property type="evidence" value="ECO:0007669"/>
    <property type="project" value="UniProtKB-UniRule"/>
</dbReference>
<comment type="function">
    <text evidence="7">One of the primary rRNA binding proteins, it binds directly to 16S rRNA where it nucleates assembly of the body of the 30S subunit.</text>
</comment>
<evidence type="ECO:0000259" key="11">
    <source>
        <dbReference type="SMART" id="SM01390"/>
    </source>
</evidence>
<dbReference type="PANTHER" id="PTHR11831:SF4">
    <property type="entry name" value="SMALL RIBOSOMAL SUBUNIT PROTEIN US4M"/>
    <property type="match status" value="1"/>
</dbReference>
<dbReference type="EMBL" id="QICL01000003">
    <property type="protein sequence ID" value="PXV67520.1"/>
    <property type="molecule type" value="Genomic_DNA"/>
</dbReference>
<dbReference type="PANTHER" id="PTHR11831">
    <property type="entry name" value="30S 40S RIBOSOMAL PROTEIN"/>
    <property type="match status" value="1"/>
</dbReference>
<comment type="function">
    <text evidence="7">With S5 and S12 plays an important role in translational accuracy.</text>
</comment>
<dbReference type="GO" id="GO:0042274">
    <property type="term" value="P:ribosomal small subunit biogenesis"/>
    <property type="evidence" value="ECO:0007669"/>
    <property type="project" value="TreeGrafter"/>
</dbReference>
<dbReference type="PROSITE" id="PS00632">
    <property type="entry name" value="RIBOSOMAL_S4"/>
    <property type="match status" value="1"/>
</dbReference>
<sequence>MARYTGPKSRIARKFGEPIFGPDKVLSRKNYPPGQHGNGRKKKTSEYGIQLREKQKAKYTYGVLEKQFRNLFEKAASARGITGEVLLQFLESRLDNVVFRLGIAPTRAAARQLVSHRHILVDGKIVNIPSYSVKPGQIIAVREKSKSLEVIDNALSGFNHSKYPWIEWDNSTKSGKYLHLPERADIPENIKEQLIVELYSKD</sequence>
<name>A0A2V3PUF1_9BACT</name>
<dbReference type="Proteomes" id="UP000247973">
    <property type="component" value="Unassembled WGS sequence"/>
</dbReference>
<dbReference type="NCBIfam" id="NF003717">
    <property type="entry name" value="PRK05327.1"/>
    <property type="match status" value="1"/>
</dbReference>
<dbReference type="Pfam" id="PF00163">
    <property type="entry name" value="Ribosomal_S4"/>
    <property type="match status" value="1"/>
</dbReference>
<evidence type="ECO:0000256" key="9">
    <source>
        <dbReference type="SAM" id="MobiDB-lite"/>
    </source>
</evidence>
<reference evidence="12 13" key="1">
    <citation type="submission" date="2018-03" db="EMBL/GenBank/DDBJ databases">
        <title>Genomic Encyclopedia of Archaeal and Bacterial Type Strains, Phase II (KMG-II): from individual species to whole genera.</title>
        <authorList>
            <person name="Goeker M."/>
        </authorList>
    </citation>
    <scope>NUCLEOTIDE SEQUENCE [LARGE SCALE GENOMIC DNA]</scope>
    <source>
        <strain evidence="12 13">DSM 100214</strain>
    </source>
</reference>
<keyword evidence="5 7" id="KW-0687">Ribonucleoprotein</keyword>
<dbReference type="SMART" id="SM00363">
    <property type="entry name" value="S4"/>
    <property type="match status" value="1"/>
</dbReference>
<comment type="caution">
    <text evidence="12">The sequence shown here is derived from an EMBL/GenBank/DDBJ whole genome shotgun (WGS) entry which is preliminary data.</text>
</comment>
<dbReference type="InterPro" id="IPR002942">
    <property type="entry name" value="S4_RNA-bd"/>
</dbReference>
<feature type="domain" description="Small ribosomal subunit protein uS4 N-terminal" evidence="11">
    <location>
        <begin position="3"/>
        <end position="91"/>
    </location>
</feature>
<keyword evidence="4 7" id="KW-0689">Ribosomal protein</keyword>